<keyword evidence="1" id="KW-0812">Transmembrane</keyword>
<proteinExistence type="predicted"/>
<keyword evidence="3" id="KW-1185">Reference proteome</keyword>
<dbReference type="GeneID" id="24921820"/>
<reference evidence="2" key="1">
    <citation type="submission" date="2010-02" db="EMBL/GenBank/DDBJ databases">
        <title>Sequencing and annotation of the Blastocystis hominis genome.</title>
        <authorList>
            <person name="Wincker P."/>
        </authorList>
    </citation>
    <scope>NUCLEOTIDE SEQUENCE</scope>
    <source>
        <strain evidence="2">Singapore isolate B</strain>
    </source>
</reference>
<organism evidence="2">
    <name type="scientific">Blastocystis hominis</name>
    <dbReference type="NCBI Taxonomy" id="12968"/>
    <lineage>
        <taxon>Eukaryota</taxon>
        <taxon>Sar</taxon>
        <taxon>Stramenopiles</taxon>
        <taxon>Bigyra</taxon>
        <taxon>Opalozoa</taxon>
        <taxon>Opalinata</taxon>
        <taxon>Blastocystidae</taxon>
        <taxon>Blastocystis</taxon>
    </lineage>
</organism>
<dbReference type="InParanoid" id="D8MAU9"/>
<dbReference type="Proteomes" id="UP000008312">
    <property type="component" value="Unassembled WGS sequence"/>
</dbReference>
<feature type="transmembrane region" description="Helical" evidence="1">
    <location>
        <begin position="31"/>
        <end position="50"/>
    </location>
</feature>
<keyword evidence="1" id="KW-1133">Transmembrane helix</keyword>
<evidence type="ECO:0000256" key="1">
    <source>
        <dbReference type="SAM" id="Phobius"/>
    </source>
</evidence>
<dbReference type="RefSeq" id="XP_012899236.1">
    <property type="nucleotide sequence ID" value="XM_013043782.1"/>
</dbReference>
<name>D8MAU9_BLAHO</name>
<evidence type="ECO:0000313" key="3">
    <source>
        <dbReference type="Proteomes" id="UP000008312"/>
    </source>
</evidence>
<accession>D8MAU9</accession>
<sequence length="52" mass="6011">MESNTDNAQNRMAQESIRTKKVAKNSGMCKYYSTILLLLIILIFLIIQYIKS</sequence>
<protein>
    <submittedName>
        <fullName evidence="2">Uncharacterized protein</fullName>
    </submittedName>
</protein>
<gene>
    <name evidence="2" type="ORF">GSBLH_T00004819001</name>
</gene>
<dbReference type="EMBL" id="FN668690">
    <property type="protein sequence ID" value="CBK25188.2"/>
    <property type="molecule type" value="Genomic_DNA"/>
</dbReference>
<dbReference type="OrthoDB" id="29755at2759"/>
<dbReference type="AlphaFoldDB" id="D8MAU9"/>
<keyword evidence="1" id="KW-0472">Membrane</keyword>
<evidence type="ECO:0000313" key="2">
    <source>
        <dbReference type="EMBL" id="CBK25188.2"/>
    </source>
</evidence>